<reference evidence="1" key="1">
    <citation type="submission" date="2021-06" db="EMBL/GenBank/DDBJ databases">
        <authorList>
            <person name="Kallberg Y."/>
            <person name="Tangrot J."/>
            <person name="Rosling A."/>
        </authorList>
    </citation>
    <scope>NUCLEOTIDE SEQUENCE</scope>
    <source>
        <strain evidence="1">IL203A</strain>
    </source>
</reference>
<organism evidence="1 2">
    <name type="scientific">Dentiscutata heterogama</name>
    <dbReference type="NCBI Taxonomy" id="1316150"/>
    <lineage>
        <taxon>Eukaryota</taxon>
        <taxon>Fungi</taxon>
        <taxon>Fungi incertae sedis</taxon>
        <taxon>Mucoromycota</taxon>
        <taxon>Glomeromycotina</taxon>
        <taxon>Glomeromycetes</taxon>
        <taxon>Diversisporales</taxon>
        <taxon>Gigasporaceae</taxon>
        <taxon>Dentiscutata</taxon>
    </lineage>
</organism>
<dbReference type="EMBL" id="CAJVPU010044513">
    <property type="protein sequence ID" value="CAG8747818.1"/>
    <property type="molecule type" value="Genomic_DNA"/>
</dbReference>
<accession>A0ACA9QDZ9</accession>
<keyword evidence="2" id="KW-1185">Reference proteome</keyword>
<protein>
    <submittedName>
        <fullName evidence="1">7970_t:CDS:1</fullName>
    </submittedName>
</protein>
<gene>
    <name evidence="1" type="ORF">DHETER_LOCUS14450</name>
</gene>
<sequence>KIILKFKKWLKLVNVDYDEYYDEENFEIFFDEIKGIFIDKNDKSDKNEKEIEKQFLE</sequence>
<feature type="non-terminal residue" evidence="1">
    <location>
        <position position="57"/>
    </location>
</feature>
<feature type="non-terminal residue" evidence="1">
    <location>
        <position position="1"/>
    </location>
</feature>
<comment type="caution">
    <text evidence="1">The sequence shown here is derived from an EMBL/GenBank/DDBJ whole genome shotgun (WGS) entry which is preliminary data.</text>
</comment>
<proteinExistence type="predicted"/>
<dbReference type="Proteomes" id="UP000789702">
    <property type="component" value="Unassembled WGS sequence"/>
</dbReference>
<evidence type="ECO:0000313" key="1">
    <source>
        <dbReference type="EMBL" id="CAG8747818.1"/>
    </source>
</evidence>
<name>A0ACA9QDZ9_9GLOM</name>
<evidence type="ECO:0000313" key="2">
    <source>
        <dbReference type="Proteomes" id="UP000789702"/>
    </source>
</evidence>